<dbReference type="InterPro" id="IPR004170">
    <property type="entry name" value="WWE_dom"/>
</dbReference>
<evidence type="ECO:0000256" key="2">
    <source>
        <dbReference type="ARBA" id="ARBA00004496"/>
    </source>
</evidence>
<keyword evidence="7 11" id="KW-0863">Zinc-finger</keyword>
<evidence type="ECO:0000256" key="4">
    <source>
        <dbReference type="ARBA" id="ARBA00022553"/>
    </source>
</evidence>
<dbReference type="GO" id="GO:0008270">
    <property type="term" value="F:zinc ion binding"/>
    <property type="evidence" value="ECO:0007669"/>
    <property type="project" value="UniProtKB-KW"/>
</dbReference>
<feature type="domain" description="C3H1-type" evidence="12">
    <location>
        <begin position="90"/>
        <end position="115"/>
    </location>
</feature>
<dbReference type="PANTHER" id="PTHR45740">
    <property type="entry name" value="POLY [ADP-RIBOSE] POLYMERASE"/>
    <property type="match status" value="1"/>
</dbReference>
<comment type="similarity">
    <text evidence="10">Belongs to the ARTD/PARP family.</text>
</comment>
<keyword evidence="3" id="KW-0963">Cytoplasm</keyword>
<comment type="subcellular location">
    <subcellularLocation>
        <location evidence="2">Cytoplasm</location>
    </subcellularLocation>
    <subcellularLocation>
        <location evidence="1">Nucleus</location>
    </subcellularLocation>
</comment>
<name>A0A3Q3N3U1_9TELE</name>
<dbReference type="Ensembl" id="ENSMAMT00000032029.2">
    <property type="protein sequence ID" value="ENSMAMP00000031212.2"/>
    <property type="gene ID" value="ENSMAMG00000021004.2"/>
</dbReference>
<evidence type="ECO:0000313" key="14">
    <source>
        <dbReference type="Ensembl" id="ENSMAMP00000031212.2"/>
    </source>
</evidence>
<dbReference type="GO" id="GO:0005634">
    <property type="term" value="C:nucleus"/>
    <property type="evidence" value="ECO:0007669"/>
    <property type="project" value="UniProtKB-SubCell"/>
</dbReference>
<feature type="domain" description="WWE" evidence="13">
    <location>
        <begin position="339"/>
        <end position="426"/>
    </location>
</feature>
<proteinExistence type="inferred from homology"/>
<dbReference type="InterPro" id="IPR056226">
    <property type="entry name" value="WH_PARP12"/>
</dbReference>
<dbReference type="GO" id="GO:0005737">
    <property type="term" value="C:cytoplasm"/>
    <property type="evidence" value="ECO:0007669"/>
    <property type="project" value="UniProtKB-SubCell"/>
</dbReference>
<dbReference type="Gene3D" id="3.30.1370.210">
    <property type="match status" value="1"/>
</dbReference>
<evidence type="ECO:0000256" key="7">
    <source>
        <dbReference type="ARBA" id="ARBA00022771"/>
    </source>
</evidence>
<dbReference type="InterPro" id="IPR057602">
    <property type="entry name" value="Zfn-CCCH_PARP12"/>
</dbReference>
<dbReference type="Pfam" id="PF23466">
    <property type="entry name" value="WWE_4"/>
    <property type="match status" value="1"/>
</dbReference>
<dbReference type="GO" id="GO:1990404">
    <property type="term" value="F:NAD+-protein mono-ADP-ribosyltransferase activity"/>
    <property type="evidence" value="ECO:0007669"/>
    <property type="project" value="TreeGrafter"/>
</dbReference>
<keyword evidence="4" id="KW-0597">Phosphoprotein</keyword>
<sequence>MSEYSREVLFATSVLCSSRGAMQLLQLHRKLLQRCDITEEEFCFIIQKCPRFLLVRGPAGDRTVVAKTSLRLCRSYGREEPCGGCQQLHLCKFFIYGNCRFGKGRKPCKFSHNIRSDHNYGLLRECTLHELNEDDLSLLLLQNDPALLPEVCLHYNKGSAPHGCCTFQNACTKVHLCQHFVQGDCLFGLKCKRQHAIDEHGRHLLEERGLSGDLIHSLPFIYRNRHYLTTADASTSPGDDNTPVHICSPEHSAEETEICLHFIRSSCKFYNECRQVHFHLPYKWEVLNGITWTELQDMEDVERDFCNPSKTQSSSDRPVDFLAMTQESQHVRRLSTVSSVTKPPHYLLTTEWLWYYKGDQGTWVEYGQPDEKQRTTSVTSRTLEEAFLSDPTAEVQVTKGQRQYVLSFRDMYQRNPKHNTKRKVRRRPRFVSVVDVEKQASAEKPRTDLVLADLKLTEQILKHSLILHIFIEQKVTFTIKNIDVFNTNFIAAAELTTN</sequence>
<dbReference type="InterPro" id="IPR000571">
    <property type="entry name" value="Znf_CCCH"/>
</dbReference>
<accession>A0A3Q3N3U1</accession>
<protein>
    <submittedName>
        <fullName evidence="14">Poly (ADP-ribose) polymerase family, member 12b</fullName>
    </submittedName>
</protein>
<dbReference type="SUPFAM" id="SSF117839">
    <property type="entry name" value="WWE domain"/>
    <property type="match status" value="1"/>
</dbReference>
<dbReference type="GO" id="GO:0003950">
    <property type="term" value="F:NAD+ poly-ADP-ribosyltransferase activity"/>
    <property type="evidence" value="ECO:0007669"/>
    <property type="project" value="TreeGrafter"/>
</dbReference>
<keyword evidence="15" id="KW-1185">Reference proteome</keyword>
<evidence type="ECO:0000259" key="12">
    <source>
        <dbReference type="PROSITE" id="PS50103"/>
    </source>
</evidence>
<dbReference type="Pfam" id="PF25261">
    <property type="entry name" value="zf-CCCH_PARP12"/>
    <property type="match status" value="1"/>
</dbReference>
<keyword evidence="8 11" id="KW-0862">Zinc</keyword>
<dbReference type="PANTHER" id="PTHR45740:SF13">
    <property type="entry name" value="POLY (ADP-RIBOSE) POLYMERASE FAMILY, MEMBER 12B"/>
    <property type="match status" value="1"/>
</dbReference>
<reference evidence="14" key="1">
    <citation type="submission" date="2025-08" db="UniProtKB">
        <authorList>
            <consortium name="Ensembl"/>
        </authorList>
    </citation>
    <scope>IDENTIFICATION</scope>
</reference>
<dbReference type="InterPro" id="IPR051712">
    <property type="entry name" value="ARTD-AVP"/>
</dbReference>
<evidence type="ECO:0000256" key="9">
    <source>
        <dbReference type="ARBA" id="ARBA00023242"/>
    </source>
</evidence>
<feature type="zinc finger region" description="C3H1-type" evidence="11">
    <location>
        <begin position="176"/>
        <end position="198"/>
    </location>
</feature>
<evidence type="ECO:0000256" key="5">
    <source>
        <dbReference type="ARBA" id="ARBA00022723"/>
    </source>
</evidence>
<dbReference type="PROSITE" id="PS50103">
    <property type="entry name" value="ZF_C3H1"/>
    <property type="match status" value="2"/>
</dbReference>
<dbReference type="GeneTree" id="ENSGT00940000164581"/>
<feature type="domain" description="C3H1-type" evidence="12">
    <location>
        <begin position="176"/>
        <end position="198"/>
    </location>
</feature>
<dbReference type="Gene3D" id="3.30.720.50">
    <property type="match status" value="1"/>
</dbReference>
<keyword evidence="6" id="KW-0677">Repeat</keyword>
<evidence type="ECO:0000256" key="10">
    <source>
        <dbReference type="ARBA" id="ARBA00024347"/>
    </source>
</evidence>
<evidence type="ECO:0000256" key="6">
    <source>
        <dbReference type="ARBA" id="ARBA00022737"/>
    </source>
</evidence>
<keyword evidence="5 11" id="KW-0479">Metal-binding</keyword>
<dbReference type="Proteomes" id="UP000261640">
    <property type="component" value="Unplaced"/>
</dbReference>
<organism evidence="14 15">
    <name type="scientific">Mastacembelus armatus</name>
    <name type="common">zig-zag eel</name>
    <dbReference type="NCBI Taxonomy" id="205130"/>
    <lineage>
        <taxon>Eukaryota</taxon>
        <taxon>Metazoa</taxon>
        <taxon>Chordata</taxon>
        <taxon>Craniata</taxon>
        <taxon>Vertebrata</taxon>
        <taxon>Euteleostomi</taxon>
        <taxon>Actinopterygii</taxon>
        <taxon>Neopterygii</taxon>
        <taxon>Teleostei</taxon>
        <taxon>Neoteleostei</taxon>
        <taxon>Acanthomorphata</taxon>
        <taxon>Anabantaria</taxon>
        <taxon>Synbranchiformes</taxon>
        <taxon>Mastacembelidae</taxon>
        <taxon>Mastacembelus</taxon>
    </lineage>
</organism>
<evidence type="ECO:0000256" key="1">
    <source>
        <dbReference type="ARBA" id="ARBA00004123"/>
    </source>
</evidence>
<dbReference type="InterPro" id="IPR037197">
    <property type="entry name" value="WWE_dom_sf"/>
</dbReference>
<feature type="zinc finger region" description="C3H1-type" evidence="11">
    <location>
        <begin position="90"/>
        <end position="115"/>
    </location>
</feature>
<evidence type="ECO:0000256" key="8">
    <source>
        <dbReference type="ARBA" id="ARBA00022833"/>
    </source>
</evidence>
<evidence type="ECO:0000259" key="13">
    <source>
        <dbReference type="PROSITE" id="PS50918"/>
    </source>
</evidence>
<evidence type="ECO:0000256" key="11">
    <source>
        <dbReference type="PROSITE-ProRule" id="PRU00723"/>
    </source>
</evidence>
<evidence type="ECO:0000256" key="3">
    <source>
        <dbReference type="ARBA" id="ARBA00022490"/>
    </source>
</evidence>
<dbReference type="InParanoid" id="A0A3Q3N3U1"/>
<dbReference type="Pfam" id="PF24356">
    <property type="entry name" value="WHD_PARP12"/>
    <property type="match status" value="1"/>
</dbReference>
<dbReference type="AlphaFoldDB" id="A0A3Q3N3U1"/>
<evidence type="ECO:0000313" key="15">
    <source>
        <dbReference type="Proteomes" id="UP000261640"/>
    </source>
</evidence>
<dbReference type="SMART" id="SM00356">
    <property type="entry name" value="ZnF_C3H1"/>
    <property type="match status" value="3"/>
</dbReference>
<dbReference type="Pfam" id="PF02825">
    <property type="entry name" value="WWE"/>
    <property type="match status" value="1"/>
</dbReference>
<dbReference type="PROSITE" id="PS50918">
    <property type="entry name" value="WWE"/>
    <property type="match status" value="1"/>
</dbReference>
<keyword evidence="9" id="KW-0539">Nucleus</keyword>
<dbReference type="STRING" id="205130.ENSMAMP00000031212"/>
<reference evidence="14" key="2">
    <citation type="submission" date="2025-09" db="UniProtKB">
        <authorList>
            <consortium name="Ensembl"/>
        </authorList>
    </citation>
    <scope>IDENTIFICATION</scope>
</reference>